<feature type="chain" id="PRO_5040186650" evidence="1">
    <location>
        <begin position="21"/>
        <end position="383"/>
    </location>
</feature>
<organism evidence="2 3">
    <name type="scientific">Diversispora eburnea</name>
    <dbReference type="NCBI Taxonomy" id="1213867"/>
    <lineage>
        <taxon>Eukaryota</taxon>
        <taxon>Fungi</taxon>
        <taxon>Fungi incertae sedis</taxon>
        <taxon>Mucoromycota</taxon>
        <taxon>Glomeromycotina</taxon>
        <taxon>Glomeromycetes</taxon>
        <taxon>Diversisporales</taxon>
        <taxon>Diversisporaceae</taxon>
        <taxon>Diversispora</taxon>
    </lineage>
</organism>
<evidence type="ECO:0000313" key="2">
    <source>
        <dbReference type="EMBL" id="CAG8547362.1"/>
    </source>
</evidence>
<keyword evidence="1" id="KW-0732">Signal</keyword>
<dbReference type="AlphaFoldDB" id="A0A9N9FPI8"/>
<comment type="caution">
    <text evidence="2">The sequence shown here is derived from an EMBL/GenBank/DDBJ whole genome shotgun (WGS) entry which is preliminary data.</text>
</comment>
<name>A0A9N9FPI8_9GLOM</name>
<protein>
    <submittedName>
        <fullName evidence="2">10165_t:CDS:1</fullName>
    </submittedName>
</protein>
<proteinExistence type="predicted"/>
<sequence>MKNLTLTLFIIAIYSNFALARESLKWGGVKLFDAFQSEKKYARIFSNRSSSSNVERATCPPGYPYECPGTDYCCETVCGEVCEYGCCNPGNSCCKRGCCLPGYLCLEDGYCCPPGYNSCGNGYCYEKDKICEPEEPEEPEIPEPSISCGLTADEIKSSNYRDTAKKADPNTFAYEYEPNSGMIIQKTLKDIEDNLSYYDADHVFEAQIITNWLGHLPEEYRDKMCCSIKLNLNELKDIVNDETNLRFLSKEINNAKGQLFAGNKISDPKREFAVSYYLAIDDVYNAFVMTRNKVIDFLVKAVEEVTDNVCDGFTVARRSVTILLRRAINVTYIKTDFSDFSRSAYENLTYRTLSDDKTNNNSSNDSSSIFQLPYLSIKLFMTL</sequence>
<dbReference type="EMBL" id="CAJVPK010000766">
    <property type="protein sequence ID" value="CAG8547362.1"/>
    <property type="molecule type" value="Genomic_DNA"/>
</dbReference>
<accession>A0A9N9FPI8</accession>
<evidence type="ECO:0000256" key="1">
    <source>
        <dbReference type="SAM" id="SignalP"/>
    </source>
</evidence>
<keyword evidence="3" id="KW-1185">Reference proteome</keyword>
<dbReference type="OrthoDB" id="2358911at2759"/>
<reference evidence="2" key="1">
    <citation type="submission" date="2021-06" db="EMBL/GenBank/DDBJ databases">
        <authorList>
            <person name="Kallberg Y."/>
            <person name="Tangrot J."/>
            <person name="Rosling A."/>
        </authorList>
    </citation>
    <scope>NUCLEOTIDE SEQUENCE</scope>
    <source>
        <strain evidence="2">AZ414A</strain>
    </source>
</reference>
<evidence type="ECO:0000313" key="3">
    <source>
        <dbReference type="Proteomes" id="UP000789706"/>
    </source>
</evidence>
<feature type="non-terminal residue" evidence="2">
    <location>
        <position position="383"/>
    </location>
</feature>
<feature type="signal peptide" evidence="1">
    <location>
        <begin position="1"/>
        <end position="20"/>
    </location>
</feature>
<feature type="non-terminal residue" evidence="2">
    <location>
        <position position="1"/>
    </location>
</feature>
<gene>
    <name evidence="2" type="ORF">DEBURN_LOCUS6925</name>
</gene>
<dbReference type="Proteomes" id="UP000789706">
    <property type="component" value="Unassembled WGS sequence"/>
</dbReference>